<dbReference type="Proteomes" id="UP000295573">
    <property type="component" value="Unassembled WGS sequence"/>
</dbReference>
<reference evidence="2 3" key="1">
    <citation type="journal article" date="2015" name="Stand. Genomic Sci.">
        <title>Genomic Encyclopedia of Bacterial and Archaeal Type Strains, Phase III: the genomes of soil and plant-associated and newly described type strains.</title>
        <authorList>
            <person name="Whitman W.B."/>
            <person name="Woyke T."/>
            <person name="Klenk H.P."/>
            <person name="Zhou Y."/>
            <person name="Lilburn T.G."/>
            <person name="Beck B.J."/>
            <person name="De Vos P."/>
            <person name="Vandamme P."/>
            <person name="Eisen J.A."/>
            <person name="Garrity G."/>
            <person name="Hugenholtz P."/>
            <person name="Kyrpides N.C."/>
        </authorList>
    </citation>
    <scope>NUCLEOTIDE SEQUENCE [LARGE SCALE GENOMIC DNA]</scope>
    <source>
        <strain evidence="2 3">VKM Ac-2541</strain>
    </source>
</reference>
<sequence length="89" mass="10015">MDPHRALPSSTPRHSAGHLLATAQDPQTPSPRLMWRMSHGEDSPYSRRSNDRRAHLWLPTGPGQPRAPATMSIRGLTRLPLWVVCALFR</sequence>
<feature type="compositionally biased region" description="Basic and acidic residues" evidence="1">
    <location>
        <begin position="38"/>
        <end position="50"/>
    </location>
</feature>
<keyword evidence="3" id="KW-1185">Reference proteome</keyword>
<dbReference type="AlphaFoldDB" id="A0A4R2IP10"/>
<feature type="region of interest" description="Disordered" evidence="1">
    <location>
        <begin position="1"/>
        <end position="50"/>
    </location>
</feature>
<dbReference type="EMBL" id="SLWR01000006">
    <property type="protein sequence ID" value="TCO46913.1"/>
    <property type="molecule type" value="Genomic_DNA"/>
</dbReference>
<comment type="caution">
    <text evidence="2">The sequence shown here is derived from an EMBL/GenBank/DDBJ whole genome shotgun (WGS) entry which is preliminary data.</text>
</comment>
<name>A0A4R2IP10_9ACTN</name>
<evidence type="ECO:0000313" key="3">
    <source>
        <dbReference type="Proteomes" id="UP000295573"/>
    </source>
</evidence>
<proteinExistence type="predicted"/>
<gene>
    <name evidence="2" type="ORF">EV646_106152</name>
</gene>
<organism evidence="2 3">
    <name type="scientific">Kribbella antiqua</name>
    <dbReference type="NCBI Taxonomy" id="2512217"/>
    <lineage>
        <taxon>Bacteria</taxon>
        <taxon>Bacillati</taxon>
        <taxon>Actinomycetota</taxon>
        <taxon>Actinomycetes</taxon>
        <taxon>Propionibacteriales</taxon>
        <taxon>Kribbellaceae</taxon>
        <taxon>Kribbella</taxon>
    </lineage>
</organism>
<evidence type="ECO:0000313" key="2">
    <source>
        <dbReference type="EMBL" id="TCO46913.1"/>
    </source>
</evidence>
<accession>A0A4R2IP10</accession>
<evidence type="ECO:0000256" key="1">
    <source>
        <dbReference type="SAM" id="MobiDB-lite"/>
    </source>
</evidence>
<protein>
    <submittedName>
        <fullName evidence="2">Uncharacterized protein</fullName>
    </submittedName>
</protein>